<evidence type="ECO:0000256" key="1">
    <source>
        <dbReference type="ARBA" id="ARBA00010233"/>
    </source>
</evidence>
<dbReference type="InterPro" id="IPR027478">
    <property type="entry name" value="LdcA_N"/>
</dbReference>
<keyword evidence="2" id="KW-0121">Carboxypeptidase</keyword>
<proteinExistence type="inferred from homology"/>
<evidence type="ECO:0000313" key="9">
    <source>
        <dbReference type="Proteomes" id="UP001596022"/>
    </source>
</evidence>
<evidence type="ECO:0000259" key="6">
    <source>
        <dbReference type="Pfam" id="PF02016"/>
    </source>
</evidence>
<evidence type="ECO:0000313" key="8">
    <source>
        <dbReference type="EMBL" id="MFC4618781.1"/>
    </source>
</evidence>
<dbReference type="InterPro" id="IPR027461">
    <property type="entry name" value="Carboxypeptidase_A_C_sf"/>
</dbReference>
<dbReference type="Gene3D" id="3.40.50.10740">
    <property type="entry name" value="Class I glutamine amidotransferase-like"/>
    <property type="match status" value="1"/>
</dbReference>
<keyword evidence="5" id="KW-0720">Serine protease</keyword>
<accession>A0ABV9GPC1</accession>
<organism evidence="8 9">
    <name type="scientific">Camelliibacillus cellulosilyticus</name>
    <dbReference type="NCBI Taxonomy" id="2174486"/>
    <lineage>
        <taxon>Bacteria</taxon>
        <taxon>Bacillati</taxon>
        <taxon>Bacillota</taxon>
        <taxon>Bacilli</taxon>
        <taxon>Bacillales</taxon>
        <taxon>Sporolactobacillaceae</taxon>
        <taxon>Camelliibacillus</taxon>
    </lineage>
</organism>
<dbReference type="InterPro" id="IPR040449">
    <property type="entry name" value="Peptidase_S66_N"/>
</dbReference>
<dbReference type="Gene3D" id="3.50.30.60">
    <property type="entry name" value="LD-carboxypeptidase A C-terminal domain-like"/>
    <property type="match status" value="1"/>
</dbReference>
<dbReference type="SUPFAM" id="SSF141986">
    <property type="entry name" value="LD-carboxypeptidase A C-terminal domain-like"/>
    <property type="match status" value="1"/>
</dbReference>
<reference evidence="9" key="1">
    <citation type="journal article" date="2019" name="Int. J. Syst. Evol. Microbiol.">
        <title>The Global Catalogue of Microorganisms (GCM) 10K type strain sequencing project: providing services to taxonomists for standard genome sequencing and annotation.</title>
        <authorList>
            <consortium name="The Broad Institute Genomics Platform"/>
            <consortium name="The Broad Institute Genome Sequencing Center for Infectious Disease"/>
            <person name="Wu L."/>
            <person name="Ma J."/>
        </authorList>
    </citation>
    <scope>NUCLEOTIDE SEQUENCE [LARGE SCALE GENOMIC DNA]</scope>
    <source>
        <strain evidence="9">CGMCC 1.16306</strain>
    </source>
</reference>
<dbReference type="Proteomes" id="UP001596022">
    <property type="component" value="Unassembled WGS sequence"/>
</dbReference>
<comment type="caution">
    <text evidence="8">The sequence shown here is derived from an EMBL/GenBank/DDBJ whole genome shotgun (WGS) entry which is preliminary data.</text>
</comment>
<dbReference type="InterPro" id="IPR003507">
    <property type="entry name" value="S66_fam"/>
</dbReference>
<keyword evidence="9" id="KW-1185">Reference proteome</keyword>
<dbReference type="Pfam" id="PF02016">
    <property type="entry name" value="Peptidase_S66"/>
    <property type="match status" value="1"/>
</dbReference>
<evidence type="ECO:0000256" key="4">
    <source>
        <dbReference type="ARBA" id="ARBA00022801"/>
    </source>
</evidence>
<dbReference type="EMBL" id="JBHSFW010000003">
    <property type="protein sequence ID" value="MFC4618781.1"/>
    <property type="molecule type" value="Genomic_DNA"/>
</dbReference>
<dbReference type="InterPro" id="IPR040921">
    <property type="entry name" value="Peptidase_S66C"/>
</dbReference>
<evidence type="ECO:0000256" key="3">
    <source>
        <dbReference type="ARBA" id="ARBA00022670"/>
    </source>
</evidence>
<gene>
    <name evidence="8" type="ORF">ACFO4N_08520</name>
</gene>
<dbReference type="CDD" id="cd07025">
    <property type="entry name" value="Peptidase_S66"/>
    <property type="match status" value="1"/>
</dbReference>
<name>A0ABV9GPC1_9BACL</name>
<dbReference type="SUPFAM" id="SSF52317">
    <property type="entry name" value="Class I glutamine amidotransferase-like"/>
    <property type="match status" value="1"/>
</dbReference>
<evidence type="ECO:0000256" key="5">
    <source>
        <dbReference type="ARBA" id="ARBA00022825"/>
    </source>
</evidence>
<sequence length="301" mass="32614">MLNPGDTIGIVTLGSPLDAGEIDDRISTLRSMGYNVVIGNYVYARNGFLAGSDQERASDLMSMFLNPQVDMILATRGGVGVAGIMPYLDFQVIQSHPKIISGYSDITILLNVLYQFADLITFQSLMLIDFKTDTPEYNYNQFFTATSNLLAPWEIQNPPGMNLVSRVPGNVTGPIVGGNLTSFVGSLGTPFEIDTSGKILLIEEVDAPMNTVYRYLNHLDLAGKFDDCVGIIMGECTNCLADYGKTYQDVMNEFIVPLGKPLMTNLATAHGVYKAAIPIGASVNLDTVNNKLTVLEAAVTM</sequence>
<evidence type="ECO:0000256" key="2">
    <source>
        <dbReference type="ARBA" id="ARBA00022645"/>
    </source>
</evidence>
<keyword evidence="4" id="KW-0378">Hydrolase</keyword>
<dbReference type="InterPro" id="IPR029062">
    <property type="entry name" value="Class_I_gatase-like"/>
</dbReference>
<dbReference type="PIRSF" id="PIRSF028757">
    <property type="entry name" value="LD-carboxypeptidase"/>
    <property type="match status" value="1"/>
</dbReference>
<dbReference type="PANTHER" id="PTHR30237">
    <property type="entry name" value="MURAMOYLTETRAPEPTIDE CARBOXYPEPTIDASE"/>
    <property type="match status" value="1"/>
</dbReference>
<comment type="similarity">
    <text evidence="1">Belongs to the peptidase S66 family.</text>
</comment>
<evidence type="ECO:0000259" key="7">
    <source>
        <dbReference type="Pfam" id="PF17676"/>
    </source>
</evidence>
<keyword evidence="3" id="KW-0645">Protease</keyword>
<dbReference type="PANTHER" id="PTHR30237:SF2">
    <property type="entry name" value="MUREIN TETRAPEPTIDE CARBOXYPEPTIDASE"/>
    <property type="match status" value="1"/>
</dbReference>
<protein>
    <submittedName>
        <fullName evidence="8">LD-carboxypeptidase</fullName>
    </submittedName>
</protein>
<feature type="domain" description="LD-carboxypeptidase C-terminal" evidence="7">
    <location>
        <begin position="172"/>
        <end position="285"/>
    </location>
</feature>
<dbReference type="Pfam" id="PF17676">
    <property type="entry name" value="Peptidase_S66C"/>
    <property type="match status" value="1"/>
</dbReference>
<feature type="domain" description="LD-carboxypeptidase N-terminal" evidence="6">
    <location>
        <begin position="8"/>
        <end position="123"/>
    </location>
</feature>
<dbReference type="RefSeq" id="WP_376845976.1">
    <property type="nucleotide sequence ID" value="NZ_JBHSFW010000003.1"/>
</dbReference>